<dbReference type="Proteomes" id="UP001142400">
    <property type="component" value="Unassembled WGS sequence"/>
</dbReference>
<name>A0A9X2S138_STRMQ</name>
<dbReference type="AlphaFoldDB" id="A0A9X2S138"/>
<dbReference type="RefSeq" id="WP_257636174.1">
    <property type="nucleotide sequence ID" value="NZ_JANIIC010000104.1"/>
</dbReference>
<comment type="caution">
    <text evidence="1">The sequence shown here is derived from an EMBL/GenBank/DDBJ whole genome shotgun (WGS) entry which is preliminary data.</text>
</comment>
<organism evidence="1 2">
    <name type="scientific">Streptomyces malaysiensis subsp. samsunensis</name>
    <dbReference type="NCBI Taxonomy" id="459658"/>
    <lineage>
        <taxon>Bacteria</taxon>
        <taxon>Bacillati</taxon>
        <taxon>Actinomycetota</taxon>
        <taxon>Actinomycetes</taxon>
        <taxon>Kitasatosporales</taxon>
        <taxon>Streptomycetaceae</taxon>
        <taxon>Streptomyces</taxon>
        <taxon>Streptomyces violaceusniger group</taxon>
    </lineage>
</organism>
<reference evidence="1" key="1">
    <citation type="submission" date="2022-06" db="EMBL/GenBank/DDBJ databases">
        <title>WGS of actinobacteria.</title>
        <authorList>
            <person name="Thawai C."/>
        </authorList>
    </citation>
    <scope>NUCLEOTIDE SEQUENCE</scope>
    <source>
        <strain evidence="1">DSM 42010</strain>
    </source>
</reference>
<gene>
    <name evidence="1" type="ORF">NQU54_45570</name>
</gene>
<accession>A0A9X2S138</accession>
<evidence type="ECO:0000313" key="1">
    <source>
        <dbReference type="EMBL" id="MCQ8836100.1"/>
    </source>
</evidence>
<sequence>MSLGHHFGVVISRMPHMTYVRTVLASKDCRFLCSACYANCWGVQRRHGETVWLCSRCTDLKDNGLEPGPRLFNTQPSRQLRVGEQLRSPKGVWTVTSSERVKTPEDGIPQEACMYVLTRDNGHKEEWRGRDMADFHLIPNAFEHITGERCAELGSALTAAGLLWEDNGRQDTPRRLKYTATYPRGRQWSIRPVPPLDFDPWQPSNLWRAVCAAPRDQSPVMTARALADYIRELPA</sequence>
<protein>
    <submittedName>
        <fullName evidence="1">Uncharacterized protein</fullName>
    </submittedName>
</protein>
<evidence type="ECO:0000313" key="2">
    <source>
        <dbReference type="Proteomes" id="UP001142400"/>
    </source>
</evidence>
<proteinExistence type="predicted"/>
<keyword evidence="2" id="KW-1185">Reference proteome</keyword>
<dbReference type="EMBL" id="JANIIC010000104">
    <property type="protein sequence ID" value="MCQ8836100.1"/>
    <property type="molecule type" value="Genomic_DNA"/>
</dbReference>